<keyword evidence="10" id="KW-1185">Reference proteome</keyword>
<evidence type="ECO:0000256" key="4">
    <source>
        <dbReference type="ARBA" id="ARBA00023015"/>
    </source>
</evidence>
<keyword evidence="3" id="KW-0862">Zinc</keyword>
<feature type="compositionally biased region" description="Low complexity" evidence="7">
    <location>
        <begin position="639"/>
        <end position="653"/>
    </location>
</feature>
<feature type="compositionally biased region" description="Pro residues" evidence="7">
    <location>
        <begin position="255"/>
        <end position="269"/>
    </location>
</feature>
<feature type="compositionally biased region" description="Pro residues" evidence="7">
    <location>
        <begin position="203"/>
        <end position="219"/>
    </location>
</feature>
<protein>
    <recommendedName>
        <fullName evidence="8">GATA-type domain-containing protein</fullName>
    </recommendedName>
</protein>
<feature type="domain" description="GATA-type" evidence="8">
    <location>
        <begin position="580"/>
        <end position="615"/>
    </location>
</feature>
<dbReference type="SUPFAM" id="SSF57716">
    <property type="entry name" value="Glucocorticoid receptor-like (DNA-binding domain)"/>
    <property type="match status" value="1"/>
</dbReference>
<keyword evidence="5" id="KW-0804">Transcription</keyword>
<evidence type="ECO:0000313" key="9">
    <source>
        <dbReference type="EMBL" id="TEB33053.1"/>
    </source>
</evidence>
<dbReference type="PANTHER" id="PTHR47172">
    <property type="entry name" value="OS01G0976800 PROTEIN"/>
    <property type="match status" value="1"/>
</dbReference>
<dbReference type="GO" id="GO:0006355">
    <property type="term" value="P:regulation of DNA-templated transcription"/>
    <property type="evidence" value="ECO:0007669"/>
    <property type="project" value="InterPro"/>
</dbReference>
<organism evidence="9 10">
    <name type="scientific">Coprinellus micaceus</name>
    <name type="common">Glistening ink-cap mushroom</name>
    <name type="synonym">Coprinus micaceus</name>
    <dbReference type="NCBI Taxonomy" id="71717"/>
    <lineage>
        <taxon>Eukaryota</taxon>
        <taxon>Fungi</taxon>
        <taxon>Dikarya</taxon>
        <taxon>Basidiomycota</taxon>
        <taxon>Agaricomycotina</taxon>
        <taxon>Agaricomycetes</taxon>
        <taxon>Agaricomycetidae</taxon>
        <taxon>Agaricales</taxon>
        <taxon>Agaricineae</taxon>
        <taxon>Psathyrellaceae</taxon>
        <taxon>Coprinellus</taxon>
    </lineage>
</organism>
<gene>
    <name evidence="9" type="ORF">FA13DRAFT_1708466</name>
</gene>
<feature type="compositionally biased region" description="Polar residues" evidence="7">
    <location>
        <begin position="451"/>
        <end position="461"/>
    </location>
</feature>
<reference evidence="9 10" key="1">
    <citation type="journal article" date="2019" name="Nat. Ecol. Evol.">
        <title>Megaphylogeny resolves global patterns of mushroom evolution.</title>
        <authorList>
            <person name="Varga T."/>
            <person name="Krizsan K."/>
            <person name="Foldi C."/>
            <person name="Dima B."/>
            <person name="Sanchez-Garcia M."/>
            <person name="Sanchez-Ramirez S."/>
            <person name="Szollosi G.J."/>
            <person name="Szarkandi J.G."/>
            <person name="Papp V."/>
            <person name="Albert L."/>
            <person name="Andreopoulos W."/>
            <person name="Angelini C."/>
            <person name="Antonin V."/>
            <person name="Barry K.W."/>
            <person name="Bougher N.L."/>
            <person name="Buchanan P."/>
            <person name="Buyck B."/>
            <person name="Bense V."/>
            <person name="Catcheside P."/>
            <person name="Chovatia M."/>
            <person name="Cooper J."/>
            <person name="Damon W."/>
            <person name="Desjardin D."/>
            <person name="Finy P."/>
            <person name="Geml J."/>
            <person name="Haridas S."/>
            <person name="Hughes K."/>
            <person name="Justo A."/>
            <person name="Karasinski D."/>
            <person name="Kautmanova I."/>
            <person name="Kiss B."/>
            <person name="Kocsube S."/>
            <person name="Kotiranta H."/>
            <person name="LaButti K.M."/>
            <person name="Lechner B.E."/>
            <person name="Liimatainen K."/>
            <person name="Lipzen A."/>
            <person name="Lukacs Z."/>
            <person name="Mihaltcheva S."/>
            <person name="Morgado L.N."/>
            <person name="Niskanen T."/>
            <person name="Noordeloos M.E."/>
            <person name="Ohm R.A."/>
            <person name="Ortiz-Santana B."/>
            <person name="Ovrebo C."/>
            <person name="Racz N."/>
            <person name="Riley R."/>
            <person name="Savchenko A."/>
            <person name="Shiryaev A."/>
            <person name="Soop K."/>
            <person name="Spirin V."/>
            <person name="Szebenyi C."/>
            <person name="Tomsovsky M."/>
            <person name="Tulloss R.E."/>
            <person name="Uehling J."/>
            <person name="Grigoriev I.V."/>
            <person name="Vagvolgyi C."/>
            <person name="Papp T."/>
            <person name="Martin F.M."/>
            <person name="Miettinen O."/>
            <person name="Hibbett D.S."/>
            <person name="Nagy L.G."/>
        </authorList>
    </citation>
    <scope>NUCLEOTIDE SEQUENCE [LARGE SCALE GENOMIC DNA]</scope>
    <source>
        <strain evidence="9 10">FP101781</strain>
    </source>
</reference>
<evidence type="ECO:0000313" key="10">
    <source>
        <dbReference type="Proteomes" id="UP000298030"/>
    </source>
</evidence>
<feature type="region of interest" description="Disordered" evidence="7">
    <location>
        <begin position="409"/>
        <end position="587"/>
    </location>
</feature>
<evidence type="ECO:0000259" key="8">
    <source>
        <dbReference type="PROSITE" id="PS50114"/>
    </source>
</evidence>
<dbReference type="Gene3D" id="3.30.50.10">
    <property type="entry name" value="Erythroid Transcription Factor GATA-1, subunit A"/>
    <property type="match status" value="1"/>
</dbReference>
<name>A0A4Y7TFU5_COPMI</name>
<dbReference type="EMBL" id="QPFP01000013">
    <property type="protein sequence ID" value="TEB33053.1"/>
    <property type="molecule type" value="Genomic_DNA"/>
</dbReference>
<evidence type="ECO:0000256" key="5">
    <source>
        <dbReference type="ARBA" id="ARBA00023163"/>
    </source>
</evidence>
<feature type="compositionally biased region" description="Polar residues" evidence="7">
    <location>
        <begin position="103"/>
        <end position="114"/>
    </location>
</feature>
<feature type="compositionally biased region" description="Polar residues" evidence="7">
    <location>
        <begin position="521"/>
        <end position="540"/>
    </location>
</feature>
<feature type="compositionally biased region" description="Low complexity" evidence="7">
    <location>
        <begin position="490"/>
        <end position="499"/>
    </location>
</feature>
<dbReference type="SMART" id="SM00401">
    <property type="entry name" value="ZnF_GATA"/>
    <property type="match status" value="1"/>
</dbReference>
<feature type="compositionally biased region" description="Basic and acidic residues" evidence="7">
    <location>
        <begin position="126"/>
        <end position="135"/>
    </location>
</feature>
<dbReference type="GO" id="GO:0043565">
    <property type="term" value="F:sequence-specific DNA binding"/>
    <property type="evidence" value="ECO:0007669"/>
    <property type="project" value="InterPro"/>
</dbReference>
<dbReference type="InterPro" id="IPR013088">
    <property type="entry name" value="Znf_NHR/GATA"/>
</dbReference>
<accession>A0A4Y7TFU5</accession>
<proteinExistence type="predicted"/>
<dbReference type="InterPro" id="IPR000679">
    <property type="entry name" value="Znf_GATA"/>
</dbReference>
<feature type="compositionally biased region" description="Polar residues" evidence="7">
    <location>
        <begin position="628"/>
        <end position="638"/>
    </location>
</feature>
<dbReference type="Proteomes" id="UP000298030">
    <property type="component" value="Unassembled WGS sequence"/>
</dbReference>
<dbReference type="PROSITE" id="PS50114">
    <property type="entry name" value="GATA_ZN_FINGER_2"/>
    <property type="match status" value="1"/>
</dbReference>
<keyword evidence="4" id="KW-0805">Transcription regulation</keyword>
<evidence type="ECO:0000256" key="2">
    <source>
        <dbReference type="ARBA" id="ARBA00022771"/>
    </source>
</evidence>
<feature type="compositionally biased region" description="Polar residues" evidence="7">
    <location>
        <begin position="225"/>
        <end position="244"/>
    </location>
</feature>
<comment type="caution">
    <text evidence="9">The sequence shown here is derived from an EMBL/GenBank/DDBJ whole genome shotgun (WGS) entry which is preliminary data.</text>
</comment>
<dbReference type="OrthoDB" id="2162994at2759"/>
<feature type="compositionally biased region" description="Low complexity" evidence="7">
    <location>
        <begin position="409"/>
        <end position="427"/>
    </location>
</feature>
<sequence length="683" mass="71428">MSGDHGRGYMYNQYNDHYYQQPVSYDTNPPPTQAPPMRTSSASQWGATTEGWSQHYGPPYTSQPHSVEPQAPQYASTSSRQAEPPPSTNSPFDQRGPYPYNYPQVNHSQVHNNIQPPPHTATYNDIHSRRTEDRQGNIPPPLSSSSSSSLSANLPPLAPPTSSNSLASLASVTHHHNSYTHPSSLHQPQAPAPPYQSSRHSVIPPPGPPPPPVQAPTPQAPLQQSRQHPQTQTPPQFYNSSGQYQTQQPSGQGAPPAPPPALAPVPQPTPIAQSPSYPPYQSVEPPRSADYNSPVEYGRQPEYSRPNEYKPPPAEPAFKASKRVKDSPAPTPMPPPPAPLPPNPGQLDFLKLLESYRGVLEACDMLTKYGTGNGVAGFGGPGKLPDDTLEMMLQQASYGAQMLEAAAAALSPQPSQSQQQQASYPQATAVRPQSGNGVRSHDSPPQPAVNHASSLSTANNGPSASQQAPQSAATHVAISPAPSAQEPSTSVNAATANGGSSAGPGSGHPKKKKEVLLPGQGTMQLTIHQHNPDGTTTTISGGPPVKEAGNGNSGSGANTTTSGGTGSVGGSHKRQKHDGEGDGQTCLGCGATSTPEWRRGPLGPRTLCNACGLVYAKMIKKRVKGTEAASSGSSGRQKNVNTNVPGVPNVNGVSTSVMNLGAPVHPHHRDGSGGPDSDFGGRG</sequence>
<dbReference type="CDD" id="cd00202">
    <property type="entry name" value="ZnF_GATA"/>
    <property type="match status" value="1"/>
</dbReference>
<feature type="compositionally biased region" description="Polar residues" evidence="7">
    <location>
        <begin position="38"/>
        <end position="52"/>
    </location>
</feature>
<feature type="compositionally biased region" description="Pro residues" evidence="7">
    <location>
        <begin position="329"/>
        <end position="344"/>
    </location>
</feature>
<keyword evidence="1" id="KW-0479">Metal-binding</keyword>
<dbReference type="Pfam" id="PF00320">
    <property type="entry name" value="GATA"/>
    <property type="match status" value="1"/>
</dbReference>
<feature type="compositionally biased region" description="Low complexity" evidence="7">
    <location>
        <begin position="143"/>
        <end position="171"/>
    </location>
</feature>
<dbReference type="PANTHER" id="PTHR47172:SF24">
    <property type="entry name" value="GATA ZINC FINGER DOMAIN-CONTAINING PROTEIN 14-RELATED"/>
    <property type="match status" value="1"/>
</dbReference>
<feature type="region of interest" description="Disordered" evidence="7">
    <location>
        <begin position="626"/>
        <end position="683"/>
    </location>
</feature>
<dbReference type="AlphaFoldDB" id="A0A4Y7TFU5"/>
<dbReference type="GO" id="GO:0008270">
    <property type="term" value="F:zinc ion binding"/>
    <property type="evidence" value="ECO:0007669"/>
    <property type="project" value="UniProtKB-KW"/>
</dbReference>
<feature type="compositionally biased region" description="Low complexity" evidence="7">
    <location>
        <begin position="462"/>
        <end position="473"/>
    </location>
</feature>
<evidence type="ECO:0000256" key="7">
    <source>
        <dbReference type="SAM" id="MobiDB-lite"/>
    </source>
</evidence>
<evidence type="ECO:0000256" key="6">
    <source>
        <dbReference type="PROSITE-ProRule" id="PRU00094"/>
    </source>
</evidence>
<feature type="region of interest" description="Disordered" evidence="7">
    <location>
        <begin position="20"/>
        <end position="346"/>
    </location>
</feature>
<evidence type="ECO:0000256" key="1">
    <source>
        <dbReference type="ARBA" id="ARBA00022723"/>
    </source>
</evidence>
<feature type="compositionally biased region" description="Low complexity" evidence="7">
    <location>
        <begin position="245"/>
        <end position="254"/>
    </location>
</feature>
<keyword evidence="2 6" id="KW-0863">Zinc-finger</keyword>
<dbReference type="STRING" id="71717.A0A4Y7TFU5"/>
<evidence type="ECO:0000256" key="3">
    <source>
        <dbReference type="ARBA" id="ARBA00022833"/>
    </source>
</evidence>